<organism evidence="10 11">
    <name type="scientific">Luteolibacter soli</name>
    <dbReference type="NCBI Taxonomy" id="3135280"/>
    <lineage>
        <taxon>Bacteria</taxon>
        <taxon>Pseudomonadati</taxon>
        <taxon>Verrucomicrobiota</taxon>
        <taxon>Verrucomicrobiia</taxon>
        <taxon>Verrucomicrobiales</taxon>
        <taxon>Verrucomicrobiaceae</taxon>
        <taxon>Luteolibacter</taxon>
    </lineage>
</organism>
<dbReference type="Gene3D" id="1.10.1380.10">
    <property type="entry name" value="Neutral endopeptidase , domain2"/>
    <property type="match status" value="1"/>
</dbReference>
<dbReference type="InterPro" id="IPR024079">
    <property type="entry name" value="MetalloPept_cat_dom_sf"/>
</dbReference>
<keyword evidence="7" id="KW-0482">Metalloprotease</keyword>
<dbReference type="InterPro" id="IPR018497">
    <property type="entry name" value="Peptidase_M13_C"/>
</dbReference>
<evidence type="ECO:0000313" key="10">
    <source>
        <dbReference type="EMBL" id="MEK7950964.1"/>
    </source>
</evidence>
<dbReference type="InterPro" id="IPR042089">
    <property type="entry name" value="Peptidase_M13_dom_2"/>
</dbReference>
<accession>A0ABU9ATA0</accession>
<evidence type="ECO:0000313" key="11">
    <source>
        <dbReference type="Proteomes" id="UP001371305"/>
    </source>
</evidence>
<proteinExistence type="inferred from homology"/>
<dbReference type="PANTHER" id="PTHR11733">
    <property type="entry name" value="ZINC METALLOPROTEASE FAMILY M13 NEPRILYSIN-RELATED"/>
    <property type="match status" value="1"/>
</dbReference>
<evidence type="ECO:0000259" key="8">
    <source>
        <dbReference type="Pfam" id="PF01431"/>
    </source>
</evidence>
<keyword evidence="3" id="KW-0645">Protease</keyword>
<dbReference type="SUPFAM" id="SSF55486">
    <property type="entry name" value="Metalloproteases ('zincins'), catalytic domain"/>
    <property type="match status" value="1"/>
</dbReference>
<feature type="domain" description="Peptidase M13 N-terminal" evidence="9">
    <location>
        <begin position="51"/>
        <end position="422"/>
    </location>
</feature>
<gene>
    <name evidence="10" type="ORF">WKV53_10675</name>
</gene>
<evidence type="ECO:0000256" key="6">
    <source>
        <dbReference type="ARBA" id="ARBA00022833"/>
    </source>
</evidence>
<protein>
    <submittedName>
        <fullName evidence="10">M13 family metallopeptidase</fullName>
        <ecNumber evidence="10">3.4.24.-</ecNumber>
    </submittedName>
</protein>
<keyword evidence="5 10" id="KW-0378">Hydrolase</keyword>
<dbReference type="Pfam" id="PF01431">
    <property type="entry name" value="Peptidase_M13"/>
    <property type="match status" value="1"/>
</dbReference>
<dbReference type="Pfam" id="PF05649">
    <property type="entry name" value="Peptidase_M13_N"/>
    <property type="match status" value="1"/>
</dbReference>
<dbReference type="PROSITE" id="PS51885">
    <property type="entry name" value="NEPRILYSIN"/>
    <property type="match status" value="1"/>
</dbReference>
<dbReference type="InterPro" id="IPR008753">
    <property type="entry name" value="Peptidase_M13_N"/>
</dbReference>
<comment type="similarity">
    <text evidence="2">Belongs to the peptidase M13 family.</text>
</comment>
<evidence type="ECO:0000259" key="9">
    <source>
        <dbReference type="Pfam" id="PF05649"/>
    </source>
</evidence>
<name>A0ABU9ATA0_9BACT</name>
<evidence type="ECO:0000256" key="5">
    <source>
        <dbReference type="ARBA" id="ARBA00022801"/>
    </source>
</evidence>
<sequence>MKSLLVPSALLGALVVYGIAQDQPAVGDLAASPRFGEWGFDLDGRKDSVKPGDDFFAYANGTYIEKTEIPPDRFRFGNFDALAILSQKRVNGILEEAATKPTDETKKIGDFYKAFMNEARVEELGAQPLRPALEKIKAVANRDDLVSLISAPDFMGKGLFGAGIHANEKEPTKYSIYVGSGGLGLPDKNYYLKPDFAAIRTKYEAYLTTLLTLIEWPEPAATAKEIIAFETKLAEASWERAELRDRDKTYNLMTQGELAAYAPGFDFARMFQASGLPEDRKVIVSDNTAFPRKAAIFAETPLELLKAWTACGLADGAAPFLSKAFVDANFEFAKKTLSGQPEPEARWKRAVELTNHTLGEAVGKVYVARYFPEESKRQMLELVGHVEDALKARLNRLDWMGDKTKAAAQEKLSKFTVKIGYPDQWRDYSALEVKADDLYGNIVRNSVFEWKRELERLDKPVDRKEWGLPPQIVNAYYNPTMNEIVFPAAILQPPFFDPKADPAINYGGIGGVIGHEISHGFDDQGRKSDGDGMLKDWWTDKDKEQFNQRAERLGKQYEQIDVMPGQKIDGQLTMGENIGDMGGVNLALEAYLAFLDGKPAPVIDGTTGVQRVFLGWAQLWRQKMRDEALVRQIHTDPHAPAVARVNGVVMNIDAWYEAFNIQPDDKLYVKPEDRVKIW</sequence>
<dbReference type="GO" id="GO:0016787">
    <property type="term" value="F:hydrolase activity"/>
    <property type="evidence" value="ECO:0007669"/>
    <property type="project" value="UniProtKB-KW"/>
</dbReference>
<reference evidence="10 11" key="1">
    <citation type="submission" date="2024-04" db="EMBL/GenBank/DDBJ databases">
        <title>Luteolibacter sp. isolated from soil.</title>
        <authorList>
            <person name="An J."/>
        </authorList>
    </citation>
    <scope>NUCLEOTIDE SEQUENCE [LARGE SCALE GENOMIC DNA]</scope>
    <source>
        <strain evidence="10 11">Y139</strain>
    </source>
</reference>
<comment type="caution">
    <text evidence="10">The sequence shown here is derived from an EMBL/GenBank/DDBJ whole genome shotgun (WGS) entry which is preliminary data.</text>
</comment>
<evidence type="ECO:0000256" key="1">
    <source>
        <dbReference type="ARBA" id="ARBA00001947"/>
    </source>
</evidence>
<dbReference type="InterPro" id="IPR000718">
    <property type="entry name" value="Peptidase_M13"/>
</dbReference>
<comment type="cofactor">
    <cofactor evidence="1">
        <name>Zn(2+)</name>
        <dbReference type="ChEBI" id="CHEBI:29105"/>
    </cofactor>
</comment>
<evidence type="ECO:0000256" key="4">
    <source>
        <dbReference type="ARBA" id="ARBA00022723"/>
    </source>
</evidence>
<dbReference type="EMBL" id="JBBUKT010000003">
    <property type="protein sequence ID" value="MEK7950964.1"/>
    <property type="molecule type" value="Genomic_DNA"/>
</dbReference>
<dbReference type="PANTHER" id="PTHR11733:SF167">
    <property type="entry name" value="FI17812P1-RELATED"/>
    <property type="match status" value="1"/>
</dbReference>
<evidence type="ECO:0000256" key="7">
    <source>
        <dbReference type="ARBA" id="ARBA00023049"/>
    </source>
</evidence>
<dbReference type="CDD" id="cd08662">
    <property type="entry name" value="M13"/>
    <property type="match status" value="1"/>
</dbReference>
<evidence type="ECO:0000256" key="3">
    <source>
        <dbReference type="ARBA" id="ARBA00022670"/>
    </source>
</evidence>
<dbReference type="PRINTS" id="PR00786">
    <property type="entry name" value="NEPRILYSIN"/>
</dbReference>
<dbReference type="EC" id="3.4.24.-" evidence="10"/>
<keyword evidence="4" id="KW-0479">Metal-binding</keyword>
<dbReference type="Proteomes" id="UP001371305">
    <property type="component" value="Unassembled WGS sequence"/>
</dbReference>
<dbReference type="RefSeq" id="WP_341404566.1">
    <property type="nucleotide sequence ID" value="NZ_JBBUKT010000003.1"/>
</dbReference>
<dbReference type="Gene3D" id="3.40.390.10">
    <property type="entry name" value="Collagenase (Catalytic Domain)"/>
    <property type="match status" value="1"/>
</dbReference>
<feature type="domain" description="Peptidase M13 C-terminal" evidence="8">
    <location>
        <begin position="474"/>
        <end position="675"/>
    </location>
</feature>
<keyword evidence="6" id="KW-0862">Zinc</keyword>
<keyword evidence="11" id="KW-1185">Reference proteome</keyword>
<evidence type="ECO:0000256" key="2">
    <source>
        <dbReference type="ARBA" id="ARBA00007357"/>
    </source>
</evidence>